<keyword evidence="2" id="KW-1185">Reference proteome</keyword>
<dbReference type="EMBL" id="CVRI01000011">
    <property type="protein sequence ID" value="CRK89304.1"/>
    <property type="molecule type" value="Genomic_DNA"/>
</dbReference>
<dbReference type="AlphaFoldDB" id="A0A1J1HML2"/>
<evidence type="ECO:0000313" key="1">
    <source>
        <dbReference type="EMBL" id="CRK89304.1"/>
    </source>
</evidence>
<gene>
    <name evidence="1" type="ORF">CLUMA_CG003063</name>
</gene>
<name>A0A1J1HML2_9DIPT</name>
<evidence type="ECO:0000313" key="2">
    <source>
        <dbReference type="Proteomes" id="UP000183832"/>
    </source>
</evidence>
<dbReference type="Proteomes" id="UP000183832">
    <property type="component" value="Unassembled WGS sequence"/>
</dbReference>
<protein>
    <submittedName>
        <fullName evidence="1">CLUMA_CG003063, isoform A</fullName>
    </submittedName>
</protein>
<reference evidence="1 2" key="1">
    <citation type="submission" date="2015-04" db="EMBL/GenBank/DDBJ databases">
        <authorList>
            <person name="Syromyatnikov M.Y."/>
            <person name="Popov V.N."/>
        </authorList>
    </citation>
    <scope>NUCLEOTIDE SEQUENCE [LARGE SCALE GENOMIC DNA]</scope>
</reference>
<organism evidence="1 2">
    <name type="scientific">Clunio marinus</name>
    <dbReference type="NCBI Taxonomy" id="568069"/>
    <lineage>
        <taxon>Eukaryota</taxon>
        <taxon>Metazoa</taxon>
        <taxon>Ecdysozoa</taxon>
        <taxon>Arthropoda</taxon>
        <taxon>Hexapoda</taxon>
        <taxon>Insecta</taxon>
        <taxon>Pterygota</taxon>
        <taxon>Neoptera</taxon>
        <taxon>Endopterygota</taxon>
        <taxon>Diptera</taxon>
        <taxon>Nematocera</taxon>
        <taxon>Chironomoidea</taxon>
        <taxon>Chironomidae</taxon>
        <taxon>Clunio</taxon>
    </lineage>
</organism>
<accession>A0A1J1HML2</accession>
<proteinExistence type="predicted"/>
<sequence>MKALEAENTSHGAISSYFYCFRIDAIHLHNKIGNTYLCAAVRLKARTKKSLWNGNVIEVKNVDVFNVFLTLKNNSGLGIGFSTRIVKGLKVSTRVSVTSKPLVCHFRYPKLRIHGMK</sequence>